<evidence type="ECO:0000313" key="2">
    <source>
        <dbReference type="EMBL" id="HFB55254.1"/>
    </source>
</evidence>
<gene>
    <name evidence="2" type="ORF">ENJ46_04955</name>
</gene>
<reference evidence="2" key="1">
    <citation type="journal article" date="2020" name="mSystems">
        <title>Genome- and Community-Level Interaction Insights into Carbon Utilization and Element Cycling Functions of Hydrothermarchaeota in Hydrothermal Sediment.</title>
        <authorList>
            <person name="Zhou Z."/>
            <person name="Liu Y."/>
            <person name="Xu W."/>
            <person name="Pan J."/>
            <person name="Luo Z.H."/>
            <person name="Li M."/>
        </authorList>
    </citation>
    <scope>NUCLEOTIDE SEQUENCE [LARGE SCALE GENOMIC DNA]</scope>
    <source>
        <strain evidence="2">HyVt-489</strain>
    </source>
</reference>
<name>A0A7C3GB95_9PROT</name>
<feature type="non-terminal residue" evidence="2">
    <location>
        <position position="69"/>
    </location>
</feature>
<evidence type="ECO:0000256" key="1">
    <source>
        <dbReference type="SAM" id="SignalP"/>
    </source>
</evidence>
<organism evidence="2">
    <name type="scientific">Hellea balneolensis</name>
    <dbReference type="NCBI Taxonomy" id="287478"/>
    <lineage>
        <taxon>Bacteria</taxon>
        <taxon>Pseudomonadati</taxon>
        <taxon>Pseudomonadota</taxon>
        <taxon>Alphaproteobacteria</taxon>
        <taxon>Maricaulales</taxon>
        <taxon>Robiginitomaculaceae</taxon>
        <taxon>Hellea</taxon>
    </lineage>
</organism>
<comment type="caution">
    <text evidence="2">The sequence shown here is derived from an EMBL/GenBank/DDBJ whole genome shotgun (WGS) entry which is preliminary data.</text>
</comment>
<protein>
    <submittedName>
        <fullName evidence="2">Uncharacterized protein</fullName>
    </submittedName>
</protein>
<accession>A0A7C3GB95</accession>
<dbReference type="AlphaFoldDB" id="A0A7C3GB95"/>
<sequence>MRKLTYILGSVACLALVGSPAFSSDAPTLRIENFIGTINVETGNYDRVTIVDADGVKINKSAKGASIDN</sequence>
<proteinExistence type="predicted"/>
<feature type="chain" id="PRO_5028408209" evidence="1">
    <location>
        <begin position="24"/>
        <end position="69"/>
    </location>
</feature>
<keyword evidence="1" id="KW-0732">Signal</keyword>
<feature type="signal peptide" evidence="1">
    <location>
        <begin position="1"/>
        <end position="23"/>
    </location>
</feature>
<dbReference type="Proteomes" id="UP000886042">
    <property type="component" value="Unassembled WGS sequence"/>
</dbReference>
<dbReference type="EMBL" id="DRMN01000325">
    <property type="protein sequence ID" value="HFB55254.1"/>
    <property type="molecule type" value="Genomic_DNA"/>
</dbReference>